<feature type="signal peptide" evidence="1">
    <location>
        <begin position="1"/>
        <end position="20"/>
    </location>
</feature>
<evidence type="ECO:0000313" key="3">
    <source>
        <dbReference type="Proteomes" id="UP000711407"/>
    </source>
</evidence>
<reference evidence="2" key="2">
    <citation type="submission" date="2021-09" db="EMBL/GenBank/DDBJ databases">
        <authorList>
            <person name="Gilroy R."/>
        </authorList>
    </citation>
    <scope>NUCLEOTIDE SEQUENCE</scope>
    <source>
        <strain evidence="2">4100</strain>
    </source>
</reference>
<gene>
    <name evidence="2" type="ORF">K8V47_03070</name>
</gene>
<name>A0A921E7L3_9BACT</name>
<dbReference type="Proteomes" id="UP000711407">
    <property type="component" value="Unassembled WGS sequence"/>
</dbReference>
<accession>A0A921E7L3</accession>
<organism evidence="2 3">
    <name type="scientific">Candidatus Amulumruptor caecigallinarius</name>
    <dbReference type="NCBI Taxonomy" id="2109911"/>
    <lineage>
        <taxon>Bacteria</taxon>
        <taxon>Pseudomonadati</taxon>
        <taxon>Bacteroidota</taxon>
        <taxon>Bacteroidia</taxon>
        <taxon>Bacteroidales</taxon>
        <taxon>Muribaculaceae</taxon>
        <taxon>Candidatus Amulumruptor</taxon>
    </lineage>
</organism>
<keyword evidence="1" id="KW-0732">Signal</keyword>
<comment type="caution">
    <text evidence="2">The sequence shown here is derived from an EMBL/GenBank/DDBJ whole genome shotgun (WGS) entry which is preliminary data.</text>
</comment>
<feature type="chain" id="PRO_5038115719" description="Outer membrane protein beta-barrel domain-containing protein" evidence="1">
    <location>
        <begin position="21"/>
        <end position="230"/>
    </location>
</feature>
<protein>
    <recommendedName>
        <fullName evidence="4">Outer membrane protein beta-barrel domain-containing protein</fullName>
    </recommendedName>
</protein>
<sequence>MKKVLFAAIALVAAATPAMAEEDFAPAAGDLSIELQFNPFSDNFETFKMERLQGTYMVSDKDGFRFGLGLGVHSSKNTENEEYDDYSSSKYGNFTINLGYERHFFNYKRVDLYAGAELVYTHRWAGSKAEDYDSDNNWVSTKETINYDGNGNKAGNDFGFNLFTGINFSVYKGLYVGAELGLGLDFQSDSWGKTKTIDKNEEVESKGSNKSTGFDLAFKATPALRLGWTF</sequence>
<evidence type="ECO:0000313" key="2">
    <source>
        <dbReference type="EMBL" id="HJE38730.1"/>
    </source>
</evidence>
<evidence type="ECO:0000256" key="1">
    <source>
        <dbReference type="SAM" id="SignalP"/>
    </source>
</evidence>
<reference evidence="2" key="1">
    <citation type="journal article" date="2021" name="PeerJ">
        <title>Extensive microbial diversity within the chicken gut microbiome revealed by metagenomics and culture.</title>
        <authorList>
            <person name="Gilroy R."/>
            <person name="Ravi A."/>
            <person name="Getino M."/>
            <person name="Pursley I."/>
            <person name="Horton D.L."/>
            <person name="Alikhan N.F."/>
            <person name="Baker D."/>
            <person name="Gharbi K."/>
            <person name="Hall N."/>
            <person name="Watson M."/>
            <person name="Adriaenssens E.M."/>
            <person name="Foster-Nyarko E."/>
            <person name="Jarju S."/>
            <person name="Secka A."/>
            <person name="Antonio M."/>
            <person name="Oren A."/>
            <person name="Chaudhuri R.R."/>
            <person name="La Ragione R."/>
            <person name="Hildebrand F."/>
            <person name="Pallen M.J."/>
        </authorList>
    </citation>
    <scope>NUCLEOTIDE SEQUENCE</scope>
    <source>
        <strain evidence="2">4100</strain>
    </source>
</reference>
<dbReference type="AlphaFoldDB" id="A0A921E7L3"/>
<evidence type="ECO:0008006" key="4">
    <source>
        <dbReference type="Google" id="ProtNLM"/>
    </source>
</evidence>
<proteinExistence type="predicted"/>
<dbReference type="EMBL" id="DYXT01000019">
    <property type="protein sequence ID" value="HJE38730.1"/>
    <property type="molecule type" value="Genomic_DNA"/>
</dbReference>